<evidence type="ECO:0000256" key="13">
    <source>
        <dbReference type="ARBA" id="ARBA00023136"/>
    </source>
</evidence>
<feature type="transmembrane region" description="Helical" evidence="14">
    <location>
        <begin position="192"/>
        <end position="214"/>
    </location>
</feature>
<comment type="catalytic activity">
    <reaction evidence="1">
        <text>ATP + protein L-histidine = ADP + protein N-phospho-L-histidine.</text>
        <dbReference type="EC" id="2.7.13.3"/>
    </reaction>
</comment>
<feature type="transmembrane region" description="Helical" evidence="14">
    <location>
        <begin position="20"/>
        <end position="43"/>
    </location>
</feature>
<dbReference type="CDD" id="cd00075">
    <property type="entry name" value="HATPase"/>
    <property type="match status" value="1"/>
</dbReference>
<proteinExistence type="predicted"/>
<evidence type="ECO:0000256" key="9">
    <source>
        <dbReference type="ARBA" id="ARBA00022777"/>
    </source>
</evidence>
<keyword evidence="13 14" id="KW-0472">Membrane</keyword>
<reference evidence="17 18" key="1">
    <citation type="submission" date="2019-07" db="EMBL/GenBank/DDBJ databases">
        <title>Draft genome for Aliikangiella sp. M105.</title>
        <authorList>
            <person name="Wang G."/>
        </authorList>
    </citation>
    <scope>NUCLEOTIDE SEQUENCE [LARGE SCALE GENOMIC DNA]</scope>
    <source>
        <strain evidence="17 18">M105</strain>
    </source>
</reference>
<feature type="domain" description="Histidine kinase" evidence="15">
    <location>
        <begin position="272"/>
        <end position="489"/>
    </location>
</feature>
<organism evidence="17 18">
    <name type="scientific">Aliikangiella coralliicola</name>
    <dbReference type="NCBI Taxonomy" id="2592383"/>
    <lineage>
        <taxon>Bacteria</taxon>
        <taxon>Pseudomonadati</taxon>
        <taxon>Pseudomonadota</taxon>
        <taxon>Gammaproteobacteria</taxon>
        <taxon>Oceanospirillales</taxon>
        <taxon>Pleioneaceae</taxon>
        <taxon>Aliikangiella</taxon>
    </lineage>
</organism>
<gene>
    <name evidence="17" type="ORF">FLL46_04145</name>
</gene>
<accession>A0A545UGZ4</accession>
<dbReference type="SMART" id="SM00387">
    <property type="entry name" value="HATPase_c"/>
    <property type="match status" value="1"/>
</dbReference>
<dbReference type="InterPro" id="IPR003660">
    <property type="entry name" value="HAMP_dom"/>
</dbReference>
<dbReference type="AlphaFoldDB" id="A0A545UGZ4"/>
<dbReference type="InterPro" id="IPR005467">
    <property type="entry name" value="His_kinase_dom"/>
</dbReference>
<dbReference type="Proteomes" id="UP000315439">
    <property type="component" value="Unassembled WGS sequence"/>
</dbReference>
<dbReference type="InterPro" id="IPR050398">
    <property type="entry name" value="HssS/ArlS-like"/>
</dbReference>
<evidence type="ECO:0000256" key="4">
    <source>
        <dbReference type="ARBA" id="ARBA00022475"/>
    </source>
</evidence>
<keyword evidence="4" id="KW-1003">Cell membrane</keyword>
<dbReference type="PRINTS" id="PR00344">
    <property type="entry name" value="BCTRLSENSOR"/>
</dbReference>
<evidence type="ECO:0000256" key="3">
    <source>
        <dbReference type="ARBA" id="ARBA00012438"/>
    </source>
</evidence>
<dbReference type="Gene3D" id="3.30.565.10">
    <property type="entry name" value="Histidine kinase-like ATPase, C-terminal domain"/>
    <property type="match status" value="1"/>
</dbReference>
<dbReference type="GO" id="GO:0005524">
    <property type="term" value="F:ATP binding"/>
    <property type="evidence" value="ECO:0007669"/>
    <property type="project" value="UniProtKB-KW"/>
</dbReference>
<dbReference type="Pfam" id="PF00672">
    <property type="entry name" value="HAMP"/>
    <property type="match status" value="1"/>
</dbReference>
<keyword evidence="6" id="KW-0808">Transferase</keyword>
<evidence type="ECO:0000313" key="17">
    <source>
        <dbReference type="EMBL" id="TQV88729.1"/>
    </source>
</evidence>
<dbReference type="GO" id="GO:0005886">
    <property type="term" value="C:plasma membrane"/>
    <property type="evidence" value="ECO:0007669"/>
    <property type="project" value="UniProtKB-SubCell"/>
</dbReference>
<dbReference type="SMART" id="SM00388">
    <property type="entry name" value="HisKA"/>
    <property type="match status" value="1"/>
</dbReference>
<dbReference type="InterPro" id="IPR036890">
    <property type="entry name" value="HATPase_C_sf"/>
</dbReference>
<dbReference type="EMBL" id="VIKS01000003">
    <property type="protein sequence ID" value="TQV88729.1"/>
    <property type="molecule type" value="Genomic_DNA"/>
</dbReference>
<protein>
    <recommendedName>
        <fullName evidence="3">histidine kinase</fullName>
        <ecNumber evidence="3">2.7.13.3</ecNumber>
    </recommendedName>
</protein>
<dbReference type="CDD" id="cd00082">
    <property type="entry name" value="HisKA"/>
    <property type="match status" value="1"/>
</dbReference>
<evidence type="ECO:0000256" key="5">
    <source>
        <dbReference type="ARBA" id="ARBA00022553"/>
    </source>
</evidence>
<dbReference type="InterPro" id="IPR003661">
    <property type="entry name" value="HisK_dim/P_dom"/>
</dbReference>
<evidence type="ECO:0000313" key="18">
    <source>
        <dbReference type="Proteomes" id="UP000315439"/>
    </source>
</evidence>
<dbReference type="SUPFAM" id="SSF55874">
    <property type="entry name" value="ATPase domain of HSP90 chaperone/DNA topoisomerase II/histidine kinase"/>
    <property type="match status" value="1"/>
</dbReference>
<dbReference type="PANTHER" id="PTHR45528:SF1">
    <property type="entry name" value="SENSOR HISTIDINE KINASE CPXA"/>
    <property type="match status" value="1"/>
</dbReference>
<dbReference type="OrthoDB" id="9804645at2"/>
<keyword evidence="8" id="KW-0547">Nucleotide-binding</keyword>
<evidence type="ECO:0000256" key="6">
    <source>
        <dbReference type="ARBA" id="ARBA00022679"/>
    </source>
</evidence>
<keyword evidence="5" id="KW-0597">Phosphoprotein</keyword>
<dbReference type="PROSITE" id="PS50109">
    <property type="entry name" value="HIS_KIN"/>
    <property type="match status" value="1"/>
</dbReference>
<evidence type="ECO:0000259" key="15">
    <source>
        <dbReference type="PROSITE" id="PS50109"/>
    </source>
</evidence>
<feature type="domain" description="HAMP" evidence="16">
    <location>
        <begin position="212"/>
        <end position="264"/>
    </location>
</feature>
<dbReference type="InterPro" id="IPR003594">
    <property type="entry name" value="HATPase_dom"/>
</dbReference>
<keyword evidence="11 14" id="KW-1133">Transmembrane helix</keyword>
<evidence type="ECO:0000256" key="14">
    <source>
        <dbReference type="SAM" id="Phobius"/>
    </source>
</evidence>
<evidence type="ECO:0000256" key="11">
    <source>
        <dbReference type="ARBA" id="ARBA00022989"/>
    </source>
</evidence>
<keyword evidence="9 17" id="KW-0418">Kinase</keyword>
<sequence length="497" mass="56606">MATIESYQTHSPAPRWRSSLLTNFFISICLALIPVCVVIAIFLQELDQHMKTTRQVVTESSKLTNEFSKLADDLKKLERAIRQNWLLKDVPLGKTIEEKWQQVEFSIIAFANNHDLNHRVNNKSANHVSVWRQLEMQFDKTHEIIFVEQQQETKAFSDLYAQLNLADDSLNQWKSNEMRARESSLTQLQQTFIRYLVAIIPLSLIFAGFFLRLISKQLGRLTKVIDRLGDGQWQSPINVTGSTEIIELGSRLEWMRLQLQRLEQQKDTFLRHVTHELKTPLASIIESSSLLKDDIVGPTNRQQQDLLDLLDQGSQRLCHLIDSLLSYNSFRARRADSRGNNLNLLESKIRQHFEQRLKAKNQQLNWKQVGNLDKIYLDIEQLEIILIQLVSNAIKFSPPDEHISVSVQNQLTELILSVADKGPGIPEAEKSYVFDAFFQGSSGKNNAQQGTGLGLAIVNECVQHISGQIEIRSSVDQGCEITIVIPISAGNKSDNGQ</sequence>
<name>A0A545UGZ4_9GAMM</name>
<dbReference type="Gene3D" id="6.10.340.10">
    <property type="match status" value="1"/>
</dbReference>
<dbReference type="Pfam" id="PF02518">
    <property type="entry name" value="HATPase_c"/>
    <property type="match status" value="1"/>
</dbReference>
<dbReference type="SUPFAM" id="SSF47384">
    <property type="entry name" value="Homodimeric domain of signal transducing histidine kinase"/>
    <property type="match status" value="1"/>
</dbReference>
<evidence type="ECO:0000259" key="16">
    <source>
        <dbReference type="PROSITE" id="PS50885"/>
    </source>
</evidence>
<dbReference type="PANTHER" id="PTHR45528">
    <property type="entry name" value="SENSOR HISTIDINE KINASE CPXA"/>
    <property type="match status" value="1"/>
</dbReference>
<keyword evidence="18" id="KW-1185">Reference proteome</keyword>
<keyword evidence="12" id="KW-0902">Two-component regulatory system</keyword>
<dbReference type="RefSeq" id="WP_142892181.1">
    <property type="nucleotide sequence ID" value="NZ_ML660161.1"/>
</dbReference>
<dbReference type="EC" id="2.7.13.3" evidence="3"/>
<dbReference type="GO" id="GO:0000155">
    <property type="term" value="F:phosphorelay sensor kinase activity"/>
    <property type="evidence" value="ECO:0007669"/>
    <property type="project" value="InterPro"/>
</dbReference>
<keyword evidence="7 14" id="KW-0812">Transmembrane</keyword>
<evidence type="ECO:0000256" key="7">
    <source>
        <dbReference type="ARBA" id="ARBA00022692"/>
    </source>
</evidence>
<dbReference type="Gene3D" id="1.10.287.130">
    <property type="match status" value="1"/>
</dbReference>
<comment type="caution">
    <text evidence="17">The sequence shown here is derived from an EMBL/GenBank/DDBJ whole genome shotgun (WGS) entry which is preliminary data.</text>
</comment>
<keyword evidence="10" id="KW-0067">ATP-binding</keyword>
<dbReference type="InterPro" id="IPR004358">
    <property type="entry name" value="Sig_transdc_His_kin-like_C"/>
</dbReference>
<evidence type="ECO:0000256" key="10">
    <source>
        <dbReference type="ARBA" id="ARBA00022840"/>
    </source>
</evidence>
<evidence type="ECO:0000256" key="12">
    <source>
        <dbReference type="ARBA" id="ARBA00023012"/>
    </source>
</evidence>
<evidence type="ECO:0000256" key="2">
    <source>
        <dbReference type="ARBA" id="ARBA00004651"/>
    </source>
</evidence>
<evidence type="ECO:0000256" key="1">
    <source>
        <dbReference type="ARBA" id="ARBA00000085"/>
    </source>
</evidence>
<dbReference type="InterPro" id="IPR036097">
    <property type="entry name" value="HisK_dim/P_sf"/>
</dbReference>
<dbReference type="Pfam" id="PF00512">
    <property type="entry name" value="HisKA"/>
    <property type="match status" value="1"/>
</dbReference>
<evidence type="ECO:0000256" key="8">
    <source>
        <dbReference type="ARBA" id="ARBA00022741"/>
    </source>
</evidence>
<dbReference type="SMART" id="SM00304">
    <property type="entry name" value="HAMP"/>
    <property type="match status" value="1"/>
</dbReference>
<comment type="subcellular location">
    <subcellularLocation>
        <location evidence="2">Cell membrane</location>
        <topology evidence="2">Multi-pass membrane protein</topology>
    </subcellularLocation>
</comment>
<dbReference type="PROSITE" id="PS50885">
    <property type="entry name" value="HAMP"/>
    <property type="match status" value="1"/>
</dbReference>